<accession>A0ABZ3EEP7</accession>
<dbReference type="InterPro" id="IPR001647">
    <property type="entry name" value="HTH_TetR"/>
</dbReference>
<evidence type="ECO:0000256" key="2">
    <source>
        <dbReference type="PROSITE-ProRule" id="PRU00335"/>
    </source>
</evidence>
<dbReference type="PROSITE" id="PS50977">
    <property type="entry name" value="HTH_TETR_2"/>
    <property type="match status" value="1"/>
</dbReference>
<dbReference type="InterPro" id="IPR050624">
    <property type="entry name" value="HTH-type_Tx_Regulator"/>
</dbReference>
<evidence type="ECO:0000259" key="3">
    <source>
        <dbReference type="PROSITE" id="PS50977"/>
    </source>
</evidence>
<dbReference type="PANTHER" id="PTHR43479">
    <property type="entry name" value="ACREF/ENVCD OPERON REPRESSOR-RELATED"/>
    <property type="match status" value="1"/>
</dbReference>
<dbReference type="Pfam" id="PF00440">
    <property type="entry name" value="TetR_N"/>
    <property type="match status" value="1"/>
</dbReference>
<dbReference type="Proteomes" id="UP001436297">
    <property type="component" value="Chromosome"/>
</dbReference>
<dbReference type="SUPFAM" id="SSF46689">
    <property type="entry name" value="Homeodomain-like"/>
    <property type="match status" value="1"/>
</dbReference>
<feature type="DNA-binding region" description="H-T-H motif" evidence="2">
    <location>
        <begin position="31"/>
        <end position="50"/>
    </location>
</feature>
<organism evidence="4 5">
    <name type="scientific">Staphylococcus hsinchuensis</name>
    <dbReference type="NCBI Taxonomy" id="3051183"/>
    <lineage>
        <taxon>Bacteria</taxon>
        <taxon>Bacillati</taxon>
        <taxon>Bacillota</taxon>
        <taxon>Bacilli</taxon>
        <taxon>Bacillales</taxon>
        <taxon>Staphylococcaceae</taxon>
        <taxon>Staphylococcus</taxon>
    </lineage>
</organism>
<sequence>MVQDRRIRKTKEAIQNNFLELLKEKDLEKITIQDIANKADINRGTFYLHYEDKYYLLSEIEDEYVQSLARNVDLNEIIDNSVDIETFAERFFENILKKIVAYIYKNIEFYKVIFTLNRTNQLEEKLAALMYQNMEKQLAPSRTVSNIPLAYFHSYTYGAMISIIKYWVLDEDRMPPDELVNHIFKIIFNGPLRLMANEQVQ</sequence>
<evidence type="ECO:0000313" key="4">
    <source>
        <dbReference type="EMBL" id="XAF70827.1"/>
    </source>
</evidence>
<dbReference type="PANTHER" id="PTHR43479:SF23">
    <property type="entry name" value="HTH TETR-TYPE DOMAIN-CONTAINING PROTEIN"/>
    <property type="match status" value="1"/>
</dbReference>
<dbReference type="RefSeq" id="WP_342610449.1">
    <property type="nucleotide sequence ID" value="NZ_CP128355.1"/>
</dbReference>
<gene>
    <name evidence="4" type="ORF">QQM35_01540</name>
</gene>
<dbReference type="InterPro" id="IPR039532">
    <property type="entry name" value="TetR_C_Firmicutes"/>
</dbReference>
<proteinExistence type="predicted"/>
<keyword evidence="1 2" id="KW-0238">DNA-binding</keyword>
<reference evidence="4 5" key="1">
    <citation type="journal article" date="2024" name="Pathogens">
        <title>Staphylococcus hsinchuensis sp. nov., Isolated from Soymilk.</title>
        <authorList>
            <person name="Wang Y.T."/>
            <person name="Lin Y.C."/>
            <person name="Hsieh Y.H."/>
            <person name="Lin Y.T."/>
            <person name="Hamada M."/>
            <person name="Chen C.C."/>
            <person name="Liou J.S."/>
            <person name="Lee A.Y."/>
            <person name="Zhang W.L."/>
            <person name="Chen Y.T."/>
            <person name="Huang C.H."/>
        </authorList>
    </citation>
    <scope>NUCLEOTIDE SEQUENCE [LARGE SCALE GENOMIC DNA]</scope>
    <source>
        <strain evidence="4 5">H164</strain>
    </source>
</reference>
<keyword evidence="5" id="KW-1185">Reference proteome</keyword>
<dbReference type="Gene3D" id="1.10.357.10">
    <property type="entry name" value="Tetracycline Repressor, domain 2"/>
    <property type="match status" value="1"/>
</dbReference>
<dbReference type="EMBL" id="CP128355">
    <property type="protein sequence ID" value="XAF70827.1"/>
    <property type="molecule type" value="Genomic_DNA"/>
</dbReference>
<dbReference type="Pfam" id="PF14278">
    <property type="entry name" value="TetR_C_8"/>
    <property type="match status" value="1"/>
</dbReference>
<evidence type="ECO:0000313" key="5">
    <source>
        <dbReference type="Proteomes" id="UP001436297"/>
    </source>
</evidence>
<dbReference type="InterPro" id="IPR009057">
    <property type="entry name" value="Homeodomain-like_sf"/>
</dbReference>
<protein>
    <submittedName>
        <fullName evidence="4">TetR/AcrR family transcriptional regulator</fullName>
    </submittedName>
</protein>
<feature type="domain" description="HTH tetR-type" evidence="3">
    <location>
        <begin position="8"/>
        <end position="68"/>
    </location>
</feature>
<evidence type="ECO:0000256" key="1">
    <source>
        <dbReference type="ARBA" id="ARBA00023125"/>
    </source>
</evidence>
<name>A0ABZ3EEP7_9STAP</name>